<keyword evidence="8" id="KW-1185">Reference proteome</keyword>
<evidence type="ECO:0000313" key="8">
    <source>
        <dbReference type="Proteomes" id="UP000464495"/>
    </source>
</evidence>
<reference evidence="7 8" key="1">
    <citation type="submission" date="2019-12" db="EMBL/GenBank/DDBJ databases">
        <title>Complete genome sequence of Algicella marina strain 9Alg 56(T) isolated from the red alga Tichocarpus crinitus.</title>
        <authorList>
            <person name="Kim S.-G."/>
            <person name="Nedashkovskaya O.I."/>
        </authorList>
    </citation>
    <scope>NUCLEOTIDE SEQUENCE [LARGE SCALE GENOMIC DNA]</scope>
    <source>
        <strain evidence="7 8">9Alg 56</strain>
    </source>
</reference>
<protein>
    <submittedName>
        <fullName evidence="7">TraM recognition domain-containing protein</fullName>
    </submittedName>
</protein>
<comment type="similarity">
    <text evidence="2">Belongs to the VirD4/TraG family.</text>
</comment>
<dbReference type="GO" id="GO:0005886">
    <property type="term" value="C:plasma membrane"/>
    <property type="evidence" value="ECO:0007669"/>
    <property type="project" value="UniProtKB-SubCell"/>
</dbReference>
<gene>
    <name evidence="7" type="ORF">GO499_08395</name>
</gene>
<accession>A0A6P1T189</accession>
<dbReference type="SUPFAM" id="SSF52540">
    <property type="entry name" value="P-loop containing nucleoside triphosphate hydrolases"/>
    <property type="match status" value="1"/>
</dbReference>
<proteinExistence type="inferred from homology"/>
<dbReference type="PANTHER" id="PTHR37937">
    <property type="entry name" value="CONJUGATIVE TRANSFER: DNA TRANSPORT"/>
    <property type="match status" value="1"/>
</dbReference>
<dbReference type="Pfam" id="PF02534">
    <property type="entry name" value="T4SS-DNA_transf"/>
    <property type="match status" value="1"/>
</dbReference>
<dbReference type="InterPro" id="IPR027417">
    <property type="entry name" value="P-loop_NTPase"/>
</dbReference>
<comment type="subcellular location">
    <subcellularLocation>
        <location evidence="1">Cell membrane</location>
        <topology evidence="1">Multi-pass membrane protein</topology>
    </subcellularLocation>
</comment>
<dbReference type="InterPro" id="IPR003688">
    <property type="entry name" value="TraG/VirD4"/>
</dbReference>
<dbReference type="AlphaFoldDB" id="A0A6P1T189"/>
<organism evidence="7 8">
    <name type="scientific">Algicella marina</name>
    <dbReference type="NCBI Taxonomy" id="2683284"/>
    <lineage>
        <taxon>Bacteria</taxon>
        <taxon>Pseudomonadati</taxon>
        <taxon>Pseudomonadota</taxon>
        <taxon>Alphaproteobacteria</taxon>
        <taxon>Rhodobacterales</taxon>
        <taxon>Paracoccaceae</taxon>
        <taxon>Algicella</taxon>
    </lineage>
</organism>
<dbReference type="PANTHER" id="PTHR37937:SF1">
    <property type="entry name" value="CONJUGATIVE TRANSFER: DNA TRANSPORT"/>
    <property type="match status" value="1"/>
</dbReference>
<dbReference type="InterPro" id="IPR051539">
    <property type="entry name" value="T4SS-coupling_protein"/>
</dbReference>
<dbReference type="Gene3D" id="3.40.50.300">
    <property type="entry name" value="P-loop containing nucleotide triphosphate hydrolases"/>
    <property type="match status" value="1"/>
</dbReference>
<sequence>MGTARLRQACRQRPGDMTVHDDHTRFGSARFATRAEIARAGMFRQRPESLFCGYIDGKPLWYSGAAGALIQAGARSGKLTQFLGPNLFHGVLPKTSIIMLDIKGEGAAISQNQTPDRKYCIYWNPTAMHGLAQHRINPVGFLNKNNPSLVADAQSLAENLCPRSDSPQGAYFELRAQSYLSAIILALVAKNDVLTLPDLYRAVSLIPGGGESWLDVAYDMHSSGFDLAYHVEEEIAASRDDTSGGFKGIIGEMLKALSALADPQLQAALSPPFDLSFDQLCDGAQRYQVYFMPPAQSVQNWAPILRSFFVGAMIEKARRPDAPRQVWIIDEAGQIGAFPLLIKLFTLGAGLGITPVAVFQSSEQMNGLGANGRAILTSSAGLQISFAARDIEDAARLSKMLGVQTLSYDNRLKQSEADVVRRELMNGMIEGADPFAMSARLNHLRSASIHQAKERRPLYTPDEVLNAPEREAFMFVDGVQYPVKVERRHYFDHRLWAGRYHPNPFHPPSGKVRVQTRLGKRWRRVIAQRVPKRFAHYPQYQSGLWSRIGR</sequence>
<evidence type="ECO:0000256" key="3">
    <source>
        <dbReference type="ARBA" id="ARBA00022475"/>
    </source>
</evidence>
<dbReference type="Proteomes" id="UP000464495">
    <property type="component" value="Chromosome"/>
</dbReference>
<keyword evidence="5" id="KW-1133">Transmembrane helix</keyword>
<keyword evidence="4" id="KW-0812">Transmembrane</keyword>
<evidence type="ECO:0000313" key="7">
    <source>
        <dbReference type="EMBL" id="QHQ35216.1"/>
    </source>
</evidence>
<evidence type="ECO:0000256" key="6">
    <source>
        <dbReference type="ARBA" id="ARBA00023136"/>
    </source>
</evidence>
<dbReference type="KEGG" id="amaq:GO499_08395"/>
<dbReference type="EMBL" id="CP046620">
    <property type="protein sequence ID" value="QHQ35216.1"/>
    <property type="molecule type" value="Genomic_DNA"/>
</dbReference>
<keyword evidence="3" id="KW-1003">Cell membrane</keyword>
<keyword evidence="6" id="KW-0472">Membrane</keyword>
<evidence type="ECO:0000256" key="5">
    <source>
        <dbReference type="ARBA" id="ARBA00022989"/>
    </source>
</evidence>
<evidence type="ECO:0000256" key="2">
    <source>
        <dbReference type="ARBA" id="ARBA00008806"/>
    </source>
</evidence>
<name>A0A6P1T189_9RHOB</name>
<evidence type="ECO:0000256" key="1">
    <source>
        <dbReference type="ARBA" id="ARBA00004651"/>
    </source>
</evidence>
<evidence type="ECO:0000256" key="4">
    <source>
        <dbReference type="ARBA" id="ARBA00022692"/>
    </source>
</evidence>